<comment type="caution">
    <text evidence="8">The sequence shown here is derived from an EMBL/GenBank/DDBJ whole genome shotgun (WGS) entry which is preliminary data.</text>
</comment>
<evidence type="ECO:0000256" key="1">
    <source>
        <dbReference type="ARBA" id="ARBA00004202"/>
    </source>
</evidence>
<keyword evidence="9" id="KW-1185">Reference proteome</keyword>
<dbReference type="GO" id="GO:0005886">
    <property type="term" value="C:plasma membrane"/>
    <property type="evidence" value="ECO:0007669"/>
    <property type="project" value="UniProtKB-SubCell"/>
</dbReference>
<accession>A0A371PP52</accession>
<feature type="domain" description="ABC transporter" evidence="7">
    <location>
        <begin position="19"/>
        <end position="255"/>
    </location>
</feature>
<protein>
    <submittedName>
        <fullName evidence="8">ABC transporter ATP-binding protein</fullName>
    </submittedName>
</protein>
<keyword evidence="6" id="KW-0046">Antibiotic resistance</keyword>
<sequence>MAGFDGGHRLRGWDSMAIVTAHELTRTFRTRRGQEVTALDRVTFSIAEGETVGLLGPNGAGKTTLARILATLLLPTRGTAQVAGWDVARQAKQVRRAVGLVLGGERGLYRRLTARQNLRYWAALQGLRRKEADRRTDEVIERLGLVARVDDRVETFSRGMVQRVHLARALVSDPQVLIMDEPTNGMDPHARAGFLRLVRELQGSGVTILLTTHDMLEAQELCARVALVDGGRIVRAGATEELFADLHAPRMVTASGVPEDLRSRLAAFPGVSGIDGTDGDLTLRVVGEEEANQVLLALAGAGVRQLAMAPPNLADVYRTIIADREFAV</sequence>
<dbReference type="PANTHER" id="PTHR42711">
    <property type="entry name" value="ABC TRANSPORTER ATP-BINDING PROTEIN"/>
    <property type="match status" value="1"/>
</dbReference>
<dbReference type="GO" id="GO:0016887">
    <property type="term" value="F:ATP hydrolysis activity"/>
    <property type="evidence" value="ECO:0007669"/>
    <property type="project" value="InterPro"/>
</dbReference>
<dbReference type="GO" id="GO:0046677">
    <property type="term" value="P:response to antibiotic"/>
    <property type="evidence" value="ECO:0007669"/>
    <property type="project" value="UniProtKB-KW"/>
</dbReference>
<dbReference type="SUPFAM" id="SSF52540">
    <property type="entry name" value="P-loop containing nucleoside triphosphate hydrolases"/>
    <property type="match status" value="1"/>
</dbReference>
<dbReference type="InterPro" id="IPR050763">
    <property type="entry name" value="ABC_transporter_ATP-binding"/>
</dbReference>
<dbReference type="Gene3D" id="3.40.50.300">
    <property type="entry name" value="P-loop containing nucleotide triphosphate hydrolases"/>
    <property type="match status" value="1"/>
</dbReference>
<dbReference type="GO" id="GO:0005524">
    <property type="term" value="F:ATP binding"/>
    <property type="evidence" value="ECO:0007669"/>
    <property type="project" value="UniProtKB-KW"/>
</dbReference>
<dbReference type="AlphaFoldDB" id="A0A371PP52"/>
<evidence type="ECO:0000256" key="2">
    <source>
        <dbReference type="ARBA" id="ARBA00005417"/>
    </source>
</evidence>
<evidence type="ECO:0000259" key="7">
    <source>
        <dbReference type="PROSITE" id="PS50893"/>
    </source>
</evidence>
<evidence type="ECO:0000256" key="4">
    <source>
        <dbReference type="ARBA" id="ARBA00022741"/>
    </source>
</evidence>
<keyword evidence="3" id="KW-0813">Transport</keyword>
<proteinExistence type="inferred from homology"/>
<dbReference type="EMBL" id="QUAC01000486">
    <property type="protein sequence ID" value="REK84312.1"/>
    <property type="molecule type" value="Genomic_DNA"/>
</dbReference>
<organism evidence="8 9">
    <name type="scientific">Streptomyces inhibens</name>
    <dbReference type="NCBI Taxonomy" id="2293571"/>
    <lineage>
        <taxon>Bacteria</taxon>
        <taxon>Bacillati</taxon>
        <taxon>Actinomycetota</taxon>
        <taxon>Actinomycetes</taxon>
        <taxon>Kitasatosporales</taxon>
        <taxon>Streptomycetaceae</taxon>
        <taxon>Streptomyces</taxon>
    </lineage>
</organism>
<evidence type="ECO:0000256" key="3">
    <source>
        <dbReference type="ARBA" id="ARBA00022448"/>
    </source>
</evidence>
<gene>
    <name evidence="8" type="ORF">DY245_43665</name>
</gene>
<name>A0A371PP52_STRIH</name>
<keyword evidence="4" id="KW-0547">Nucleotide-binding</keyword>
<keyword evidence="5 8" id="KW-0067">ATP-binding</keyword>
<evidence type="ECO:0000256" key="6">
    <source>
        <dbReference type="ARBA" id="ARBA00023251"/>
    </source>
</evidence>
<dbReference type="SMART" id="SM00382">
    <property type="entry name" value="AAA"/>
    <property type="match status" value="1"/>
</dbReference>
<dbReference type="InterPro" id="IPR003439">
    <property type="entry name" value="ABC_transporter-like_ATP-bd"/>
</dbReference>
<comment type="similarity">
    <text evidence="2">Belongs to the ABC transporter superfamily.</text>
</comment>
<reference evidence="8 9" key="1">
    <citation type="submission" date="2018-08" db="EMBL/GenBank/DDBJ databases">
        <title>Streptomyces NEAU-D10 sp. nov., a novel Actinomycete isolated from soil.</title>
        <authorList>
            <person name="Jin L."/>
        </authorList>
    </citation>
    <scope>NUCLEOTIDE SEQUENCE [LARGE SCALE GENOMIC DNA]</scope>
    <source>
        <strain evidence="8 9">NEAU-D10</strain>
    </source>
</reference>
<evidence type="ECO:0000313" key="8">
    <source>
        <dbReference type="EMBL" id="REK84312.1"/>
    </source>
</evidence>
<dbReference type="Pfam" id="PF00005">
    <property type="entry name" value="ABC_tran"/>
    <property type="match status" value="1"/>
</dbReference>
<dbReference type="PROSITE" id="PS50893">
    <property type="entry name" value="ABC_TRANSPORTER_2"/>
    <property type="match status" value="1"/>
</dbReference>
<evidence type="ECO:0000313" key="9">
    <source>
        <dbReference type="Proteomes" id="UP000262477"/>
    </source>
</evidence>
<comment type="subcellular location">
    <subcellularLocation>
        <location evidence="1">Cell membrane</location>
        <topology evidence="1">Peripheral membrane protein</topology>
    </subcellularLocation>
</comment>
<dbReference type="PANTHER" id="PTHR42711:SF5">
    <property type="entry name" value="ABC TRANSPORTER ATP-BINDING PROTEIN NATA"/>
    <property type="match status" value="1"/>
</dbReference>
<evidence type="ECO:0000256" key="5">
    <source>
        <dbReference type="ARBA" id="ARBA00022840"/>
    </source>
</evidence>
<dbReference type="InterPro" id="IPR027417">
    <property type="entry name" value="P-loop_NTPase"/>
</dbReference>
<dbReference type="InterPro" id="IPR003593">
    <property type="entry name" value="AAA+_ATPase"/>
</dbReference>
<dbReference type="Proteomes" id="UP000262477">
    <property type="component" value="Unassembled WGS sequence"/>
</dbReference>